<dbReference type="RefSeq" id="WP_008316278.1">
    <property type="nucleotide sequence ID" value="NZ_JAGIBR010000004.1"/>
</dbReference>
<reference evidence="2" key="1">
    <citation type="submission" date="2021-03" db="EMBL/GenBank/DDBJ databases">
        <title>Identification and antibiotic profiling of Wohlfahrtiimonas chitiniclastica, an underestimated human pathogen.</title>
        <authorList>
            <person name="Kopf A."/>
            <person name="Bunk B."/>
            <person name="Coldewey S."/>
            <person name="Gunzer F."/>
            <person name="Riedel T."/>
            <person name="Schroettner P."/>
        </authorList>
    </citation>
    <scope>NUCLEOTIDE SEQUENCE</scope>
    <source>
        <strain evidence="2">DSM 100917</strain>
    </source>
</reference>
<dbReference type="Gene3D" id="3.30.310.170">
    <property type="entry name" value="Outer membrane protein assembly factor BamC"/>
    <property type="match status" value="1"/>
</dbReference>
<evidence type="ECO:0000313" key="3">
    <source>
        <dbReference type="Proteomes" id="UP000680020"/>
    </source>
</evidence>
<gene>
    <name evidence="2" type="primary">bamC</name>
    <name evidence="2" type="ORF">J7561_05860</name>
</gene>
<dbReference type="GeneID" id="58263846"/>
<comment type="caution">
    <text evidence="2">The sequence shown here is derived from an EMBL/GenBank/DDBJ whole genome shotgun (WGS) entry which is preliminary data.</text>
</comment>
<protein>
    <submittedName>
        <fullName evidence="2">Outer membrane protein assembly factor BamC</fullName>
    </submittedName>
</protein>
<name>A0AB35BXL5_9GAMM</name>
<accession>A0AB35BXL5</accession>
<evidence type="ECO:0000313" key="2">
    <source>
        <dbReference type="EMBL" id="MBS7824728.1"/>
    </source>
</evidence>
<proteinExistence type="predicted"/>
<evidence type="ECO:0000256" key="1">
    <source>
        <dbReference type="SAM" id="SignalP"/>
    </source>
</evidence>
<feature type="signal peptide" evidence="1">
    <location>
        <begin position="1"/>
        <end position="18"/>
    </location>
</feature>
<dbReference type="Pfam" id="PF06804">
    <property type="entry name" value="Lipoprotein_18"/>
    <property type="match status" value="1"/>
</dbReference>
<dbReference type="EMBL" id="JAGIBU010000004">
    <property type="protein sequence ID" value="MBS7824728.1"/>
    <property type="molecule type" value="Genomic_DNA"/>
</dbReference>
<dbReference type="Proteomes" id="UP000680020">
    <property type="component" value="Unassembled WGS sequence"/>
</dbReference>
<dbReference type="InterPro" id="IPR010653">
    <property type="entry name" value="NlpB/DapX"/>
</dbReference>
<sequence>MKYNKVLMGGLASLVVLAGCSTSTIQPKGRLDYLNASSVNPLELPPDLVSSGHRVDSNNRATQMLSEYQKQVNNRNNLSDRVLVSSDAVRVERAGDNRWIVTTLPPEYVWSRSVQLFQEVGLPIEISNPEAGILESGWAENRADVPDSWIRQLLKSTLDNVFSSPTRDKFRIRLERGNKGEVLVYVTHYGMKDQASGRDNEYHTWVDRPRDAELEAEMVSRLVAKLGAKDVKEINRGNAVNITETPTGVVINRPVDSLWAQVGNVLDDGAMFQVESQNSQDRSYIVMQKDPKKTTGGGLAFWTDKKPVYYRFKVQLVDNGKNSTAINITSLDGEKNGEIIQRLRTNLH</sequence>
<dbReference type="PROSITE" id="PS51257">
    <property type="entry name" value="PROKAR_LIPOPROTEIN"/>
    <property type="match status" value="1"/>
</dbReference>
<dbReference type="InterPro" id="IPR042268">
    <property type="entry name" value="BamC_C"/>
</dbReference>
<keyword evidence="1" id="KW-0732">Signal</keyword>
<organism evidence="2 3">
    <name type="scientific">Wohlfahrtiimonas chitiniclastica</name>
    <dbReference type="NCBI Taxonomy" id="400946"/>
    <lineage>
        <taxon>Bacteria</taxon>
        <taxon>Pseudomonadati</taxon>
        <taxon>Pseudomonadota</taxon>
        <taxon>Gammaproteobacteria</taxon>
        <taxon>Cardiobacteriales</taxon>
        <taxon>Ignatzschineriaceae</taxon>
        <taxon>Wohlfahrtiimonas</taxon>
    </lineage>
</organism>
<feature type="chain" id="PRO_5044207379" evidence="1">
    <location>
        <begin position="19"/>
        <end position="348"/>
    </location>
</feature>
<dbReference type="AlphaFoldDB" id="A0AB35BXL5"/>